<comment type="caution">
    <text evidence="2">The sequence shown here is derived from an EMBL/GenBank/DDBJ whole genome shotgun (WGS) entry which is preliminary data.</text>
</comment>
<gene>
    <name evidence="2" type="ORF">CUR178_07037</name>
</gene>
<organism evidence="2 3">
    <name type="scientific">Leishmania enriettii</name>
    <dbReference type="NCBI Taxonomy" id="5663"/>
    <lineage>
        <taxon>Eukaryota</taxon>
        <taxon>Discoba</taxon>
        <taxon>Euglenozoa</taxon>
        <taxon>Kinetoplastea</taxon>
        <taxon>Metakinetoplastina</taxon>
        <taxon>Trypanosomatida</taxon>
        <taxon>Trypanosomatidae</taxon>
        <taxon>Leishmaniinae</taxon>
        <taxon>Leishmania</taxon>
    </lineage>
</organism>
<proteinExistence type="predicted"/>
<name>A0A836KN93_LEIEN</name>
<keyword evidence="3" id="KW-1185">Reference proteome</keyword>
<accession>A0A836KN93</accession>
<protein>
    <submittedName>
        <fullName evidence="2">Uncharacterized protein</fullName>
    </submittedName>
</protein>
<feature type="region of interest" description="Disordered" evidence="1">
    <location>
        <begin position="63"/>
        <end position="92"/>
    </location>
</feature>
<evidence type="ECO:0000313" key="3">
    <source>
        <dbReference type="Proteomes" id="UP000674179"/>
    </source>
</evidence>
<dbReference type="RefSeq" id="XP_067693865.1">
    <property type="nucleotide sequence ID" value="XM_067838686.1"/>
</dbReference>
<dbReference type="OrthoDB" id="264615at2759"/>
<dbReference type="AlphaFoldDB" id="A0A836KN93"/>
<evidence type="ECO:0000256" key="1">
    <source>
        <dbReference type="SAM" id="MobiDB-lite"/>
    </source>
</evidence>
<dbReference type="KEGG" id="lenr:94174196"/>
<sequence>MPAPYLLPYLHTIASGGQPPIAMLTWMLAMEERLGRQAVHIAELEARHDITALLARSSFAVPPLSPRRTGRPLSSEPRSQLESLAAASSDHGEEDYATAMQCSCRAASPTGSPAPAALSLRHTRCARQAGASAWQLGNGAPCSSELPQLSSFWRQLAGLDERLTEVECSLLQCEGTPSPTDVSPPQERCAHSSRPTMDDCVTLLDSLLTSREATCTPRWTTATDGAALTRTLRRPPQAGQRDLPLQHHARQQYTLGVLAKLRDALRSAQASYRAATGVDAHISLETLLQLPPETLPLLTCTSDSEHNSHQPHRHHPCAASSGTAAWCGLPSNTSPYTLWTALMDGVDMFPSFSRAAAEALWAAVLWMHACAPLAFPIQSEAPLSARANLRSDSATGVAAPRGQTCCAYTASGKGGSSRLRPLHAVTQSAPPRTGSASTLQRQPERCEAESRPVLFSLEMRQRWAARDQSIAAPTVKSRLQEEEERWAYRVLPVCSGCTAPTVYDDLFPLPTAVSAFVQPPPKSSPSPSLSLSAKGSNGAAVADARGRTGAAVRPDFYTGPARRPRSLA</sequence>
<reference evidence="2 3" key="1">
    <citation type="submission" date="2021-02" db="EMBL/GenBank/DDBJ databases">
        <title>Leishmania (Mundinia) enrietti genome sequencing and assembly.</title>
        <authorList>
            <person name="Almutairi H."/>
            <person name="Gatherer D."/>
        </authorList>
    </citation>
    <scope>NUCLEOTIDE SEQUENCE [LARGE SCALE GENOMIC DNA]</scope>
    <source>
        <strain evidence="2">CUR178</strain>
    </source>
</reference>
<dbReference type="GeneID" id="94174196"/>
<dbReference type="Proteomes" id="UP000674179">
    <property type="component" value="Chromosome 18"/>
</dbReference>
<dbReference type="EMBL" id="JAFHKP010000018">
    <property type="protein sequence ID" value="KAG5481684.1"/>
    <property type="molecule type" value="Genomic_DNA"/>
</dbReference>
<evidence type="ECO:0000313" key="2">
    <source>
        <dbReference type="EMBL" id="KAG5481684.1"/>
    </source>
</evidence>
<feature type="region of interest" description="Disordered" evidence="1">
    <location>
        <begin position="518"/>
        <end position="568"/>
    </location>
</feature>